<dbReference type="PROSITE" id="PS00626">
    <property type="entry name" value="RCC1_2"/>
    <property type="match status" value="1"/>
</dbReference>
<organism evidence="5 6">
    <name type="scientific">Microdochium trichocladiopsis</name>
    <dbReference type="NCBI Taxonomy" id="1682393"/>
    <lineage>
        <taxon>Eukaryota</taxon>
        <taxon>Fungi</taxon>
        <taxon>Dikarya</taxon>
        <taxon>Ascomycota</taxon>
        <taxon>Pezizomycotina</taxon>
        <taxon>Sordariomycetes</taxon>
        <taxon>Xylariomycetidae</taxon>
        <taxon>Xylariales</taxon>
        <taxon>Microdochiaceae</taxon>
        <taxon>Microdochium</taxon>
    </lineage>
</organism>
<feature type="repeat" description="RCC1" evidence="3">
    <location>
        <begin position="167"/>
        <end position="220"/>
    </location>
</feature>
<gene>
    <name evidence="5" type="ORF">B0I36DRAFT_358638</name>
</gene>
<protein>
    <submittedName>
        <fullName evidence="5">Regulator of chromosome condensation 1/beta-lactamase-inhibitor protein II</fullName>
    </submittedName>
</protein>
<dbReference type="PROSITE" id="PS50012">
    <property type="entry name" value="RCC1_3"/>
    <property type="match status" value="3"/>
</dbReference>
<dbReference type="Gene3D" id="2.130.10.30">
    <property type="entry name" value="Regulator of chromosome condensation 1/beta-lactamase-inhibitor protein II"/>
    <property type="match status" value="2"/>
</dbReference>
<dbReference type="OrthoDB" id="5370059at2759"/>
<evidence type="ECO:0000256" key="3">
    <source>
        <dbReference type="PROSITE-ProRule" id="PRU00235"/>
    </source>
</evidence>
<feature type="domain" description="RCC1-like" evidence="4">
    <location>
        <begin position="4"/>
        <end position="318"/>
    </location>
</feature>
<dbReference type="InterPro" id="IPR058923">
    <property type="entry name" value="RCC1-like_dom"/>
</dbReference>
<keyword evidence="2" id="KW-0677">Repeat</keyword>
<feature type="repeat" description="RCC1" evidence="3">
    <location>
        <begin position="2"/>
        <end position="60"/>
    </location>
</feature>
<evidence type="ECO:0000259" key="4">
    <source>
        <dbReference type="Pfam" id="PF25390"/>
    </source>
</evidence>
<dbReference type="Pfam" id="PF25390">
    <property type="entry name" value="WD40_RLD"/>
    <property type="match status" value="1"/>
</dbReference>
<dbReference type="InterPro" id="IPR009091">
    <property type="entry name" value="RCC1/BLIP-II"/>
</dbReference>
<evidence type="ECO:0000256" key="1">
    <source>
        <dbReference type="ARBA" id="ARBA00022658"/>
    </source>
</evidence>
<dbReference type="PANTHER" id="PTHR45982">
    <property type="entry name" value="REGULATOR OF CHROMOSOME CONDENSATION"/>
    <property type="match status" value="1"/>
</dbReference>
<feature type="repeat" description="RCC1" evidence="3">
    <location>
        <begin position="263"/>
        <end position="300"/>
    </location>
</feature>
<dbReference type="SUPFAM" id="SSF50985">
    <property type="entry name" value="RCC1/BLIP-II"/>
    <property type="match status" value="1"/>
</dbReference>
<dbReference type="InterPro" id="IPR000408">
    <property type="entry name" value="Reg_chr_condens"/>
</dbReference>
<reference evidence="5" key="1">
    <citation type="journal article" date="2021" name="Nat. Commun.">
        <title>Genetic determinants of endophytism in the Arabidopsis root mycobiome.</title>
        <authorList>
            <person name="Mesny F."/>
            <person name="Miyauchi S."/>
            <person name="Thiergart T."/>
            <person name="Pickel B."/>
            <person name="Atanasova L."/>
            <person name="Karlsson M."/>
            <person name="Huettel B."/>
            <person name="Barry K.W."/>
            <person name="Haridas S."/>
            <person name="Chen C."/>
            <person name="Bauer D."/>
            <person name="Andreopoulos W."/>
            <person name="Pangilinan J."/>
            <person name="LaButti K."/>
            <person name="Riley R."/>
            <person name="Lipzen A."/>
            <person name="Clum A."/>
            <person name="Drula E."/>
            <person name="Henrissat B."/>
            <person name="Kohler A."/>
            <person name="Grigoriev I.V."/>
            <person name="Martin F.M."/>
            <person name="Hacquard S."/>
        </authorList>
    </citation>
    <scope>NUCLEOTIDE SEQUENCE</scope>
    <source>
        <strain evidence="5">MPI-CAGE-CH-0230</strain>
    </source>
</reference>
<keyword evidence="1" id="KW-0344">Guanine-nucleotide releasing factor</keyword>
<evidence type="ECO:0000313" key="5">
    <source>
        <dbReference type="EMBL" id="KAH7041471.1"/>
    </source>
</evidence>
<dbReference type="EMBL" id="JAGTJQ010000001">
    <property type="protein sequence ID" value="KAH7041471.1"/>
    <property type="molecule type" value="Genomic_DNA"/>
</dbReference>
<dbReference type="InterPro" id="IPR051553">
    <property type="entry name" value="Ran_GTPase-activating"/>
</dbReference>
<dbReference type="PRINTS" id="PR00633">
    <property type="entry name" value="RCCNDNSATION"/>
</dbReference>
<proteinExistence type="predicted"/>
<name>A0A9P9BUY5_9PEZI</name>
<evidence type="ECO:0000313" key="6">
    <source>
        <dbReference type="Proteomes" id="UP000756346"/>
    </source>
</evidence>
<dbReference type="RefSeq" id="XP_046019526.1">
    <property type="nucleotide sequence ID" value="XM_046157999.1"/>
</dbReference>
<dbReference type="GeneID" id="70187545"/>
<dbReference type="AlphaFoldDB" id="A0A9P9BUY5"/>
<keyword evidence="6" id="KW-1185">Reference proteome</keyword>
<dbReference type="Proteomes" id="UP000756346">
    <property type="component" value="Unassembled WGS sequence"/>
</dbReference>
<evidence type="ECO:0000256" key="2">
    <source>
        <dbReference type="ARBA" id="ARBA00022737"/>
    </source>
</evidence>
<sequence>MEGLFALGSNGSGQLGIGHLEDVSVPKQVEFDPSDWAPTAEDPVCKIAAGGNHTILLTTSGRTYWSGDAKNGCAGQLDSTISPTSARFRPVTLSDKAEMQPRVSLIACMWACSIFVTTEEQGEAQKVYTFGETVGTPTLLENFPPSGTTITDLDASFRHAVFVLSNGEVYGYGTGTKGQLGPMNDLPRAITSVPRKISGVNFEVSRAVCSQFATCFISEPGDGRVLVLGADKWDLVTSAPVAVPDWKAISASWGNFYILKYGGTIVAWGRNDHGQLPPPDHPSITDIAAGSEHCLAQTTEGDVLAWGWGEHGNCGPSTDGPTGNVSGRWNTLASLSHLPATSRFTLIGAGCATSWINIATDGLFI</sequence>
<dbReference type="PANTHER" id="PTHR45982:SF1">
    <property type="entry name" value="REGULATOR OF CHROMOSOME CONDENSATION"/>
    <property type="match status" value="1"/>
</dbReference>
<comment type="caution">
    <text evidence="5">The sequence shown here is derived from an EMBL/GenBank/DDBJ whole genome shotgun (WGS) entry which is preliminary data.</text>
</comment>
<accession>A0A9P9BUY5</accession>